<reference evidence="1 2" key="1">
    <citation type="journal article" date="2014" name="PLoS ONE">
        <title>De novo Genome Assembly of the Fungal Plant Pathogen Pyrenophora semeniperda.</title>
        <authorList>
            <person name="Soliai M.M."/>
            <person name="Meyer S.E."/>
            <person name="Udall J.A."/>
            <person name="Elzinga D.E."/>
            <person name="Hermansen R.A."/>
            <person name="Bodily P.M."/>
            <person name="Hart A.A."/>
            <person name="Coleman C.E."/>
        </authorList>
    </citation>
    <scope>NUCLEOTIDE SEQUENCE [LARGE SCALE GENOMIC DNA]</scope>
    <source>
        <strain evidence="1 2">CCB06</strain>
        <tissue evidence="1">Mycelium</tissue>
    </source>
</reference>
<protein>
    <submittedName>
        <fullName evidence="1">Uncharacterized protein</fullName>
    </submittedName>
</protein>
<dbReference type="Proteomes" id="UP000265663">
    <property type="component" value="Unassembled WGS sequence"/>
</dbReference>
<name>A0A3M7M048_9PLEO</name>
<keyword evidence="2" id="KW-1185">Reference proteome</keyword>
<dbReference type="EMBL" id="KE747814">
    <property type="protein sequence ID" value="RMZ67794.1"/>
    <property type="molecule type" value="Genomic_DNA"/>
</dbReference>
<sequence length="51" mass="6141">MCTHGDVMFFTREHRLVHDQWVAAHVSVDLMFLHNLSRTQRGSRMQYSHDR</sequence>
<proteinExistence type="predicted"/>
<gene>
    <name evidence="1" type="ORF">GMOD_00003816</name>
</gene>
<dbReference type="AlphaFoldDB" id="A0A3M7M048"/>
<organism evidence="1 2">
    <name type="scientific">Pyrenophora seminiperda CCB06</name>
    <dbReference type="NCBI Taxonomy" id="1302712"/>
    <lineage>
        <taxon>Eukaryota</taxon>
        <taxon>Fungi</taxon>
        <taxon>Dikarya</taxon>
        <taxon>Ascomycota</taxon>
        <taxon>Pezizomycotina</taxon>
        <taxon>Dothideomycetes</taxon>
        <taxon>Pleosporomycetidae</taxon>
        <taxon>Pleosporales</taxon>
        <taxon>Pleosporineae</taxon>
        <taxon>Pleosporaceae</taxon>
        <taxon>Pyrenophora</taxon>
    </lineage>
</organism>
<evidence type="ECO:0000313" key="1">
    <source>
        <dbReference type="EMBL" id="RMZ67794.1"/>
    </source>
</evidence>
<accession>A0A3M7M048</accession>
<evidence type="ECO:0000313" key="2">
    <source>
        <dbReference type="Proteomes" id="UP000265663"/>
    </source>
</evidence>